<accession>A0A2V4VLW1</accession>
<keyword evidence="5 7" id="KW-0030">Aminoacyl-tRNA synthetase</keyword>
<evidence type="ECO:0000313" key="7">
    <source>
        <dbReference type="EMBL" id="PYE47272.1"/>
    </source>
</evidence>
<evidence type="ECO:0000256" key="4">
    <source>
        <dbReference type="ARBA" id="ARBA00022917"/>
    </source>
</evidence>
<organism evidence="7 9">
    <name type="scientific">Paenibacillus barcinonensis</name>
    <dbReference type="NCBI Taxonomy" id="198119"/>
    <lineage>
        <taxon>Bacteria</taxon>
        <taxon>Bacillati</taxon>
        <taxon>Bacillota</taxon>
        <taxon>Bacilli</taxon>
        <taxon>Bacillales</taxon>
        <taxon>Paenibacillaceae</taxon>
        <taxon>Paenibacillus</taxon>
    </lineage>
</organism>
<feature type="domain" description="Aminoacyl-transfer RNA synthetases class-II family profile" evidence="6">
    <location>
        <begin position="211"/>
        <end position="365"/>
    </location>
</feature>
<dbReference type="OrthoDB" id="583154at2"/>
<dbReference type="RefSeq" id="WP_110898097.1">
    <property type="nucleotide sequence ID" value="NZ_CP054614.1"/>
</dbReference>
<protein>
    <submittedName>
        <fullName evidence="8">Amino acid--ACP ligase</fullName>
    </submittedName>
    <submittedName>
        <fullName evidence="7">tRNA synthetase class II (G, H, P, S and T)</fullName>
    </submittedName>
</protein>
<keyword evidence="10" id="KW-1185">Reference proteome</keyword>
<reference evidence="7 9" key="1">
    <citation type="submission" date="2018-06" db="EMBL/GenBank/DDBJ databases">
        <title>Genomic Encyclopedia of Type Strains, Phase III (KMG-III): the genomes of soil and plant-associated and newly described type strains.</title>
        <authorList>
            <person name="Whitman W."/>
        </authorList>
    </citation>
    <scope>NUCLEOTIDE SEQUENCE [LARGE SCALE GENOMIC DNA]</scope>
    <source>
        <strain evidence="7 9">CECT 7022</strain>
    </source>
</reference>
<name>A0A2V4VLW1_PAEBA</name>
<evidence type="ECO:0000256" key="3">
    <source>
        <dbReference type="ARBA" id="ARBA00022840"/>
    </source>
</evidence>
<dbReference type="SUPFAM" id="SSF55681">
    <property type="entry name" value="Class II aaRS and biotin synthetases"/>
    <property type="match status" value="1"/>
</dbReference>
<dbReference type="AlphaFoldDB" id="A0A2V4VLW1"/>
<evidence type="ECO:0000313" key="8">
    <source>
        <dbReference type="EMBL" id="QKS58180.1"/>
    </source>
</evidence>
<dbReference type="Gene3D" id="3.30.930.10">
    <property type="entry name" value="Bira Bifunctional Protein, Domain 2"/>
    <property type="match status" value="1"/>
</dbReference>
<keyword evidence="2" id="KW-0547">Nucleotide-binding</keyword>
<evidence type="ECO:0000313" key="10">
    <source>
        <dbReference type="Proteomes" id="UP000509327"/>
    </source>
</evidence>
<dbReference type="GO" id="GO:0016740">
    <property type="term" value="F:transferase activity"/>
    <property type="evidence" value="ECO:0007669"/>
    <property type="project" value="UniProtKB-ARBA"/>
</dbReference>
<evidence type="ECO:0000259" key="6">
    <source>
        <dbReference type="PROSITE" id="PS50862"/>
    </source>
</evidence>
<dbReference type="Proteomes" id="UP000247790">
    <property type="component" value="Unassembled WGS sequence"/>
</dbReference>
<dbReference type="EMBL" id="QJSW01000014">
    <property type="protein sequence ID" value="PYE47272.1"/>
    <property type="molecule type" value="Genomic_DNA"/>
</dbReference>
<dbReference type="EMBL" id="CP054614">
    <property type="protein sequence ID" value="QKS58180.1"/>
    <property type="molecule type" value="Genomic_DNA"/>
</dbReference>
<dbReference type="GO" id="GO:0004812">
    <property type="term" value="F:aminoacyl-tRNA ligase activity"/>
    <property type="evidence" value="ECO:0007669"/>
    <property type="project" value="UniProtKB-KW"/>
</dbReference>
<dbReference type="GO" id="GO:0006418">
    <property type="term" value="P:tRNA aminoacylation for protein translation"/>
    <property type="evidence" value="ECO:0007669"/>
    <property type="project" value="InterPro"/>
</dbReference>
<dbReference type="Proteomes" id="UP000509327">
    <property type="component" value="Chromosome"/>
</dbReference>
<reference evidence="8 10" key="2">
    <citation type="submission" date="2020-06" db="EMBL/GenBank/DDBJ databases">
        <title>Complete genome of Paenibacillus barcinonensis KACC11450.</title>
        <authorList>
            <person name="Kim M."/>
            <person name="Park Y.-J."/>
            <person name="Shin J.-H."/>
        </authorList>
    </citation>
    <scope>NUCLEOTIDE SEQUENCE [LARGE SCALE GENOMIC DNA]</scope>
    <source>
        <strain evidence="8 10">KACC11450</strain>
    </source>
</reference>
<evidence type="ECO:0000313" key="9">
    <source>
        <dbReference type="Proteomes" id="UP000247790"/>
    </source>
</evidence>
<evidence type="ECO:0000256" key="1">
    <source>
        <dbReference type="ARBA" id="ARBA00022598"/>
    </source>
</evidence>
<gene>
    <name evidence="7" type="ORF">DFQ00_11412</name>
    <name evidence="8" type="ORF">HUB98_19305</name>
</gene>
<dbReference type="InterPro" id="IPR002314">
    <property type="entry name" value="aa-tRNA-synt_IIb"/>
</dbReference>
<proteinExistence type="predicted"/>
<sequence>MEYRFSIADILSHVAAEMVVSRLIYSMEGISNVYYDGNAKDIVVEYTTTNDLQYFQSTIEKLVEQQQGQRTVVPSLIRDTKKNVSNNVSDASIEAVFEFDGSVRRGIAVELFKKYDKLFDQIAQRLDVQNRKYPSLIARDTLSKCNYFTSFPQNVLFVSEFPHRIDVLEKVKTTDNYQELTRHNEFVLSPAVCFHCYEEFSNCIIENNLMLTSVGTCYRHEAPWRVGGQRLNEFTMREVIFIGDSLFVEEKRQQLIDEIWGLFEELGFSGRIETASDPFYFPKDYSTKGQYQLLSSMKYELLYDNGKNKSFSIVSFNNVQDTLCKEFNIRNSSGDIKHSGCVAFGIDRWVYATLLTYGTDINKWPQDVKEKLDI</sequence>
<keyword evidence="1 8" id="KW-0436">Ligase</keyword>
<dbReference type="Pfam" id="PF00587">
    <property type="entry name" value="tRNA-synt_2b"/>
    <property type="match status" value="1"/>
</dbReference>
<dbReference type="PROSITE" id="PS50862">
    <property type="entry name" value="AA_TRNA_LIGASE_II"/>
    <property type="match status" value="1"/>
</dbReference>
<evidence type="ECO:0000256" key="5">
    <source>
        <dbReference type="ARBA" id="ARBA00023146"/>
    </source>
</evidence>
<dbReference type="InterPro" id="IPR045864">
    <property type="entry name" value="aa-tRNA-synth_II/BPL/LPL"/>
</dbReference>
<dbReference type="InterPro" id="IPR006195">
    <property type="entry name" value="aa-tRNA-synth_II"/>
</dbReference>
<keyword evidence="4" id="KW-0648">Protein biosynthesis</keyword>
<dbReference type="GO" id="GO:0140096">
    <property type="term" value="F:catalytic activity, acting on a protein"/>
    <property type="evidence" value="ECO:0007669"/>
    <property type="project" value="UniProtKB-ARBA"/>
</dbReference>
<evidence type="ECO:0000256" key="2">
    <source>
        <dbReference type="ARBA" id="ARBA00022741"/>
    </source>
</evidence>
<keyword evidence="3" id="KW-0067">ATP-binding</keyword>
<dbReference type="GO" id="GO:0005524">
    <property type="term" value="F:ATP binding"/>
    <property type="evidence" value="ECO:0007669"/>
    <property type="project" value="UniProtKB-KW"/>
</dbReference>